<dbReference type="VEuPathDB" id="FungiDB:RhiirA1_438299"/>
<dbReference type="VEuPathDB" id="FungiDB:RhiirFUN_011747"/>
<dbReference type="Gene3D" id="1.20.1280.50">
    <property type="match status" value="1"/>
</dbReference>
<evidence type="ECO:0000259" key="1">
    <source>
        <dbReference type="PROSITE" id="PS50181"/>
    </source>
</evidence>
<keyword evidence="3" id="KW-1185">Reference proteome</keyword>
<dbReference type="PROSITE" id="PS50181">
    <property type="entry name" value="FBOX"/>
    <property type="match status" value="1"/>
</dbReference>
<organism evidence="2 3">
    <name type="scientific">Rhizophagus irregularis</name>
    <dbReference type="NCBI Taxonomy" id="588596"/>
    <lineage>
        <taxon>Eukaryota</taxon>
        <taxon>Fungi</taxon>
        <taxon>Fungi incertae sedis</taxon>
        <taxon>Mucoromycota</taxon>
        <taxon>Glomeromycotina</taxon>
        <taxon>Glomeromycetes</taxon>
        <taxon>Glomerales</taxon>
        <taxon>Glomeraceae</taxon>
        <taxon>Rhizophagus</taxon>
    </lineage>
</organism>
<dbReference type="VEuPathDB" id="FungiDB:FUN_014595"/>
<accession>A0A2I1GQ66</accession>
<dbReference type="Proteomes" id="UP000234323">
    <property type="component" value="Unassembled WGS sequence"/>
</dbReference>
<comment type="caution">
    <text evidence="2">The sequence shown here is derived from an EMBL/GenBank/DDBJ whole genome shotgun (WGS) entry which is preliminary data.</text>
</comment>
<gene>
    <name evidence="2" type="ORF">RhiirA4_445531</name>
</gene>
<dbReference type="AlphaFoldDB" id="A0A2I1GQ66"/>
<sequence length="315" mass="37777">MQSTFLTNINFPPEIFIEVCSFLSPAELITLSQVCRVFRGYLCAPNSSTTQEIWKKSRLQFIPKEDIPPPKGMSEEKYVQLLMIERGCQVCKRIKECKIYWEFAIRCCHKCYSIKTVTRFELTRINCPTEFISILPYTHVGFIVCSKYYWIEQVDLAYYHYYNLSKSKKKIWLKNRKRIFDSIMNYVKQRELREYKERSFFRNWFFFPHNCDMPINSSESIFSPPPLPPSPPLFRFFANDIPQLIQYHIQRLEYESSEPTLRINEQKGDKKQFGGNFIYYYAKADMLPSRKNELVFCKRGKRCKFYWVFVVKNAI</sequence>
<reference evidence="2 3" key="1">
    <citation type="submission" date="2015-10" db="EMBL/GenBank/DDBJ databases">
        <title>Genome analyses suggest a sexual origin of heterokaryosis in a supposedly ancient asexual fungus.</title>
        <authorList>
            <person name="Ropars J."/>
            <person name="Sedzielewska K."/>
            <person name="Noel J."/>
            <person name="Charron P."/>
            <person name="Farinelli L."/>
            <person name="Marton T."/>
            <person name="Kruger M."/>
            <person name="Pelin A."/>
            <person name="Brachmann A."/>
            <person name="Corradi N."/>
        </authorList>
    </citation>
    <scope>NUCLEOTIDE SEQUENCE [LARGE SCALE GENOMIC DNA]</scope>
    <source>
        <strain evidence="2 3">A4</strain>
    </source>
</reference>
<protein>
    <recommendedName>
        <fullName evidence="1">F-box domain-containing protein</fullName>
    </recommendedName>
</protein>
<proteinExistence type="predicted"/>
<dbReference type="EMBL" id="LLXI01000671">
    <property type="protein sequence ID" value="PKY48788.1"/>
    <property type="molecule type" value="Genomic_DNA"/>
</dbReference>
<evidence type="ECO:0000313" key="3">
    <source>
        <dbReference type="Proteomes" id="UP000234323"/>
    </source>
</evidence>
<feature type="domain" description="F-box" evidence="1">
    <location>
        <begin position="5"/>
        <end position="57"/>
    </location>
</feature>
<dbReference type="InterPro" id="IPR036047">
    <property type="entry name" value="F-box-like_dom_sf"/>
</dbReference>
<dbReference type="CDD" id="cd09917">
    <property type="entry name" value="F-box_SF"/>
    <property type="match status" value="1"/>
</dbReference>
<evidence type="ECO:0000313" key="2">
    <source>
        <dbReference type="EMBL" id="PKY48788.1"/>
    </source>
</evidence>
<dbReference type="InterPro" id="IPR001810">
    <property type="entry name" value="F-box_dom"/>
</dbReference>
<dbReference type="Pfam" id="PF12937">
    <property type="entry name" value="F-box-like"/>
    <property type="match status" value="1"/>
</dbReference>
<name>A0A2I1GQ66_9GLOM</name>
<dbReference type="SUPFAM" id="SSF81383">
    <property type="entry name" value="F-box domain"/>
    <property type="match status" value="1"/>
</dbReference>